<keyword evidence="7" id="KW-1185">Reference proteome</keyword>
<reference evidence="8" key="1">
    <citation type="submission" date="2017-02" db="UniProtKB">
        <authorList>
            <consortium name="WormBaseParasite"/>
        </authorList>
    </citation>
    <scope>IDENTIFICATION</scope>
</reference>
<dbReference type="PANTHER" id="PTHR45883">
    <property type="entry name" value="HSC70-INTERACTING PROTEIN"/>
    <property type="match status" value="1"/>
</dbReference>
<evidence type="ECO:0000256" key="2">
    <source>
        <dbReference type="ARBA" id="ARBA00022803"/>
    </source>
</evidence>
<dbReference type="STRING" id="51028.A0A0N4UY77"/>
<dbReference type="InterPro" id="IPR006636">
    <property type="entry name" value="STI1_HS-bd"/>
</dbReference>
<reference evidence="6 7" key="2">
    <citation type="submission" date="2018-10" db="EMBL/GenBank/DDBJ databases">
        <authorList>
            <consortium name="Pathogen Informatics"/>
        </authorList>
    </citation>
    <scope>NUCLEOTIDE SEQUENCE [LARGE SCALE GENOMIC DNA]</scope>
</reference>
<dbReference type="PANTHER" id="PTHR45883:SF2">
    <property type="entry name" value="HSC70-INTERACTING PROTEIN"/>
    <property type="match status" value="1"/>
</dbReference>
<dbReference type="GO" id="GO:0030544">
    <property type="term" value="F:Hsp70 protein binding"/>
    <property type="evidence" value="ECO:0007669"/>
    <property type="project" value="TreeGrafter"/>
</dbReference>
<dbReference type="InterPro" id="IPR041243">
    <property type="entry name" value="STI1/HOP_DP"/>
</dbReference>
<feature type="region of interest" description="Disordered" evidence="4">
    <location>
        <begin position="36"/>
        <end position="84"/>
    </location>
</feature>
<keyword evidence="2" id="KW-0802">TPR repeat</keyword>
<dbReference type="WBParaSite" id="EVEC_0000252201-mRNA-1">
    <property type="protein sequence ID" value="EVEC_0000252201-mRNA-1"/>
    <property type="gene ID" value="EVEC_0000252201"/>
</dbReference>
<evidence type="ECO:0000256" key="4">
    <source>
        <dbReference type="SAM" id="MobiDB-lite"/>
    </source>
</evidence>
<dbReference type="Proteomes" id="UP000274131">
    <property type="component" value="Unassembled WGS sequence"/>
</dbReference>
<sequence>MLFALVSFSLRFNRRSDYLVTSVILQAKKLQEHIRAKQRRDEEKDLKARRERVERAKEEHRRAAEKQKAEEAQGGAGESFPMGFADIFQDPETVKLMNDPHVMAAVKDVMLNPQNMAKYKNDPQVVKLLEKLMAATGGPPPDMPPKPEPAPDFAGHPPKTREPDLD</sequence>
<gene>
    <name evidence="6" type="ORF">EVEC_LOCUS2230</name>
</gene>
<dbReference type="OrthoDB" id="533763at2759"/>
<feature type="compositionally biased region" description="Basic and acidic residues" evidence="4">
    <location>
        <begin position="36"/>
        <end position="71"/>
    </location>
</feature>
<dbReference type="Gene3D" id="1.10.260.100">
    <property type="match status" value="1"/>
</dbReference>
<dbReference type="Pfam" id="PF17830">
    <property type="entry name" value="STI1-HOP_DP"/>
    <property type="match status" value="1"/>
</dbReference>
<keyword evidence="1" id="KW-0677">Repeat</keyword>
<evidence type="ECO:0000259" key="5">
    <source>
        <dbReference type="SMART" id="SM00727"/>
    </source>
</evidence>
<protein>
    <submittedName>
        <fullName evidence="8">STI1 domain-containing protein</fullName>
    </submittedName>
</protein>
<evidence type="ECO:0000256" key="3">
    <source>
        <dbReference type="ARBA" id="ARBA00037033"/>
    </source>
</evidence>
<accession>A0A0N4UY77</accession>
<proteinExistence type="predicted"/>
<feature type="region of interest" description="Disordered" evidence="4">
    <location>
        <begin position="132"/>
        <end position="166"/>
    </location>
</feature>
<feature type="compositionally biased region" description="Pro residues" evidence="4">
    <location>
        <begin position="138"/>
        <end position="150"/>
    </location>
</feature>
<dbReference type="EMBL" id="UXUI01007341">
    <property type="protein sequence ID" value="VDD87087.1"/>
    <property type="molecule type" value="Genomic_DNA"/>
</dbReference>
<dbReference type="AlphaFoldDB" id="A0A0N4UY77"/>
<comment type="function">
    <text evidence="3">One HIP oligomer binds the ATPase domains of at least two HSC70 molecules dependent on activation of the HSC70 ATPase by HSP40. Stabilizes the ADP state of HSC70 that has a high affinity for substrate protein. Through its own chaperone activity, it may contribute to the interaction of HSC70 with various target proteins.</text>
</comment>
<evidence type="ECO:0000256" key="1">
    <source>
        <dbReference type="ARBA" id="ARBA00022737"/>
    </source>
</evidence>
<evidence type="ECO:0000313" key="8">
    <source>
        <dbReference type="WBParaSite" id="EVEC_0000252201-mRNA-1"/>
    </source>
</evidence>
<dbReference type="SMART" id="SM00727">
    <property type="entry name" value="STI1"/>
    <property type="match status" value="1"/>
</dbReference>
<name>A0A0N4UY77_ENTVE</name>
<evidence type="ECO:0000313" key="7">
    <source>
        <dbReference type="Proteomes" id="UP000274131"/>
    </source>
</evidence>
<evidence type="ECO:0000313" key="6">
    <source>
        <dbReference type="EMBL" id="VDD87087.1"/>
    </source>
</evidence>
<organism evidence="8">
    <name type="scientific">Enterobius vermicularis</name>
    <name type="common">Human pinworm</name>
    <dbReference type="NCBI Taxonomy" id="51028"/>
    <lineage>
        <taxon>Eukaryota</taxon>
        <taxon>Metazoa</taxon>
        <taxon>Ecdysozoa</taxon>
        <taxon>Nematoda</taxon>
        <taxon>Chromadorea</taxon>
        <taxon>Rhabditida</taxon>
        <taxon>Spirurina</taxon>
        <taxon>Oxyuridomorpha</taxon>
        <taxon>Oxyuroidea</taxon>
        <taxon>Oxyuridae</taxon>
        <taxon>Enterobius</taxon>
    </lineage>
</organism>
<feature type="domain" description="STI1" evidence="5">
    <location>
        <begin position="90"/>
        <end position="129"/>
    </location>
</feature>